<gene>
    <name evidence="1" type="ORF">LCGC14_2904590</name>
</gene>
<protein>
    <recommendedName>
        <fullName evidence="2">Alcohol dehydrogenase</fullName>
    </recommendedName>
</protein>
<sequence length="52" mass="5711">PLLLAYARRGMLDLSPVVTRTIPLEAQAINAVMDDLELFKGQVRTVIVPTTC</sequence>
<dbReference type="AlphaFoldDB" id="A0A0F8XTG6"/>
<proteinExistence type="predicted"/>
<name>A0A0F8XTG6_9ZZZZ</name>
<feature type="non-terminal residue" evidence="1">
    <location>
        <position position="1"/>
    </location>
</feature>
<dbReference type="EMBL" id="LAZR01057290">
    <property type="protein sequence ID" value="KKK72367.1"/>
    <property type="molecule type" value="Genomic_DNA"/>
</dbReference>
<accession>A0A0F8XTG6</accession>
<comment type="caution">
    <text evidence="1">The sequence shown here is derived from an EMBL/GenBank/DDBJ whole genome shotgun (WGS) entry which is preliminary data.</text>
</comment>
<evidence type="ECO:0008006" key="2">
    <source>
        <dbReference type="Google" id="ProtNLM"/>
    </source>
</evidence>
<organism evidence="1">
    <name type="scientific">marine sediment metagenome</name>
    <dbReference type="NCBI Taxonomy" id="412755"/>
    <lineage>
        <taxon>unclassified sequences</taxon>
        <taxon>metagenomes</taxon>
        <taxon>ecological metagenomes</taxon>
    </lineage>
</organism>
<reference evidence="1" key="1">
    <citation type="journal article" date="2015" name="Nature">
        <title>Complex archaea that bridge the gap between prokaryotes and eukaryotes.</title>
        <authorList>
            <person name="Spang A."/>
            <person name="Saw J.H."/>
            <person name="Jorgensen S.L."/>
            <person name="Zaremba-Niedzwiedzka K."/>
            <person name="Martijn J."/>
            <person name="Lind A.E."/>
            <person name="van Eijk R."/>
            <person name="Schleper C."/>
            <person name="Guy L."/>
            <person name="Ettema T.J."/>
        </authorList>
    </citation>
    <scope>NUCLEOTIDE SEQUENCE</scope>
</reference>
<evidence type="ECO:0000313" key="1">
    <source>
        <dbReference type="EMBL" id="KKK72367.1"/>
    </source>
</evidence>